<name>A0AAV2SYY2_CALDB</name>
<protein>
    <submittedName>
        <fullName evidence="3">Uncharacterized protein</fullName>
    </submittedName>
</protein>
<reference evidence="3" key="1">
    <citation type="submission" date="2024-06" db="EMBL/GenBank/DDBJ databases">
        <authorList>
            <person name="Liu X."/>
            <person name="Lenzi L."/>
            <person name="Haldenby T S."/>
            <person name="Uol C."/>
        </authorList>
    </citation>
    <scope>NUCLEOTIDE SEQUENCE</scope>
</reference>
<sequence length="371" mass="42859">MRSTSSQALIRRRDSSFEVIDKESSNSVNVETGNGSSSFRRNSGLEICRSRSCPPYHQCPCGIETEKMQPTESIQPYFSNSDESLPCCDAEEHFQPREVSKSLVAMGSNSMCVSQMRLQQHHQRRLRSKHLKQLFPEAVIERQTNVLRARLTSTSIGLLTVLVVLLGIAIAVFRSSHEDSTRITELKEKLALAKLEHAKDLLNQSSEYARREAESHQFITSLQEERLRLLQDLQLRSEKTTALQAELDELKIELRDERSKFAHGSHRRCENSVDSAEESAAMLTELRAERLKLMDAVSGAERRLREKDAVVEQLRTERKELKRNLDELFTERRRLKNLLKEIRRDYIHLPGARFVKRILCEIFRICPDFHD</sequence>
<accession>A0AAV2SYY2</accession>
<dbReference type="Proteomes" id="UP001497525">
    <property type="component" value="Unassembled WGS sequence"/>
</dbReference>
<evidence type="ECO:0000256" key="2">
    <source>
        <dbReference type="SAM" id="Phobius"/>
    </source>
</evidence>
<proteinExistence type="predicted"/>
<gene>
    <name evidence="3" type="ORF">CDAUBV1_LOCUS1614</name>
</gene>
<feature type="transmembrane region" description="Helical" evidence="2">
    <location>
        <begin position="151"/>
        <end position="173"/>
    </location>
</feature>
<feature type="coiled-coil region" evidence="1">
    <location>
        <begin position="240"/>
        <end position="345"/>
    </location>
</feature>
<organism evidence="3 4">
    <name type="scientific">Calicophoron daubneyi</name>
    <name type="common">Rumen fluke</name>
    <name type="synonym">Paramphistomum daubneyi</name>
    <dbReference type="NCBI Taxonomy" id="300641"/>
    <lineage>
        <taxon>Eukaryota</taxon>
        <taxon>Metazoa</taxon>
        <taxon>Spiralia</taxon>
        <taxon>Lophotrochozoa</taxon>
        <taxon>Platyhelminthes</taxon>
        <taxon>Trematoda</taxon>
        <taxon>Digenea</taxon>
        <taxon>Plagiorchiida</taxon>
        <taxon>Pronocephalata</taxon>
        <taxon>Paramphistomoidea</taxon>
        <taxon>Paramphistomidae</taxon>
        <taxon>Calicophoron</taxon>
    </lineage>
</organism>
<comment type="caution">
    <text evidence="3">The sequence shown here is derived from an EMBL/GenBank/DDBJ whole genome shotgun (WGS) entry which is preliminary data.</text>
</comment>
<evidence type="ECO:0000313" key="3">
    <source>
        <dbReference type="EMBL" id="CAL5130175.1"/>
    </source>
</evidence>
<evidence type="ECO:0000313" key="4">
    <source>
        <dbReference type="Proteomes" id="UP001497525"/>
    </source>
</evidence>
<evidence type="ECO:0000256" key="1">
    <source>
        <dbReference type="SAM" id="Coils"/>
    </source>
</evidence>
<keyword evidence="2" id="KW-1133">Transmembrane helix</keyword>
<dbReference type="AlphaFoldDB" id="A0AAV2SYY2"/>
<keyword evidence="2" id="KW-0472">Membrane</keyword>
<keyword evidence="1" id="KW-0175">Coiled coil</keyword>
<keyword evidence="2" id="KW-0812">Transmembrane</keyword>
<dbReference type="EMBL" id="CAXLJL010000057">
    <property type="protein sequence ID" value="CAL5130175.1"/>
    <property type="molecule type" value="Genomic_DNA"/>
</dbReference>